<comment type="subcellular location">
    <subcellularLocation>
        <location evidence="1">Secreted</location>
    </subcellularLocation>
</comment>
<comment type="function">
    <text evidence="1">It is likely that the major role of L-chain is to prevent the retention of H-chain in ER by forming the disulfide linkage.</text>
</comment>
<gene>
    <name evidence="3" type="primary">Fib-L</name>
</gene>
<feature type="chain" id="PRO_5041666916" description="Fibroin light chain" evidence="2">
    <location>
        <begin position="17"/>
        <end position="261"/>
    </location>
</feature>
<protein>
    <recommendedName>
        <fullName evidence="1">Fibroin light chain</fullName>
        <shortName evidence="1">Fib-L</shortName>
    </recommendedName>
    <alternativeName>
        <fullName evidence="1">L-fibroin</fullName>
    </alternativeName>
</protein>
<sequence length="261" mass="26805">MLPIVLVSLLVSSVLAGPVVNVAQYNVNEIAPARDNGRAVSSYITDRSFELVDGGDTNIYILTIQQILNDLANAPDANSQAIAVGQTIALLGELAYGIPGDACEAAALVNAVATRSGVRGALNNYLARLAANIDLIAQVGVNPNAYRYSTGPKANCAGGGRTYQFEAAWDIAISNSNAYNVGYINEEYCAAKRLYGALNSRSNNVGAAVTAAVSGPVAKAVEYALVPLSDFLKTVVSGANAGSAAAAAKNALIQAGGRVQL</sequence>
<evidence type="ECO:0000256" key="2">
    <source>
        <dbReference type="SAM" id="SignalP"/>
    </source>
</evidence>
<dbReference type="GO" id="GO:0005576">
    <property type="term" value="C:extracellular region"/>
    <property type="evidence" value="ECO:0007669"/>
    <property type="project" value="UniProtKB-SubCell"/>
</dbReference>
<keyword evidence="1" id="KW-0737">Silk protein</keyword>
<feature type="signal peptide" evidence="2">
    <location>
        <begin position="1"/>
        <end position="16"/>
    </location>
</feature>
<dbReference type="InterPro" id="IPR008660">
    <property type="entry name" value="L-fibroin"/>
</dbReference>
<dbReference type="AlphaFoldDB" id="A0AA96ZRC6"/>
<keyword evidence="2" id="KW-0732">Signal</keyword>
<keyword evidence="1" id="KW-0964">Secreted</keyword>
<evidence type="ECO:0000256" key="1">
    <source>
        <dbReference type="PIRNR" id="PIRNR005765"/>
    </source>
</evidence>
<comment type="subunit">
    <text evidence="1">Silk fibroin elementary unit consists in a disulfide-linked heavy and light chain and a p25 glycoprotein in molar ratios of 6:6:1. This results in a complex of approximately 2.3 MDa.</text>
</comment>
<accession>A0AA96ZRC6</accession>
<dbReference type="EMBL" id="OR369729">
    <property type="protein sequence ID" value="WNY14697.1"/>
    <property type="molecule type" value="mRNA"/>
</dbReference>
<dbReference type="PIRSF" id="PIRSF005765">
    <property type="entry name" value="L-fibroin"/>
    <property type="match status" value="1"/>
</dbReference>
<name>A0AA96ZRC6_CNAME</name>
<evidence type="ECO:0000313" key="3">
    <source>
        <dbReference type="EMBL" id="WNY14697.1"/>
    </source>
</evidence>
<organism evidence="3">
    <name type="scientific">Cnaphalocrocis medinalis</name>
    <name type="common">Rice leaffolder moth</name>
    <dbReference type="NCBI Taxonomy" id="437488"/>
    <lineage>
        <taxon>Eukaryota</taxon>
        <taxon>Metazoa</taxon>
        <taxon>Ecdysozoa</taxon>
        <taxon>Arthropoda</taxon>
        <taxon>Hexapoda</taxon>
        <taxon>Insecta</taxon>
        <taxon>Pterygota</taxon>
        <taxon>Neoptera</taxon>
        <taxon>Endopterygota</taxon>
        <taxon>Lepidoptera</taxon>
        <taxon>Glossata</taxon>
        <taxon>Ditrysia</taxon>
        <taxon>Pyraloidea</taxon>
        <taxon>Crambidae</taxon>
        <taxon>Pyraustinae</taxon>
        <taxon>Cnaphalocrocis</taxon>
    </lineage>
</organism>
<reference evidence="3" key="1">
    <citation type="submission" date="2023-07" db="EMBL/GenBank/DDBJ databases">
        <authorList>
            <person name="Xie J."/>
            <person name="Ye M."/>
        </authorList>
    </citation>
    <scope>NUCLEOTIDE SEQUENCE</scope>
</reference>
<proteinExistence type="evidence at transcript level"/>
<dbReference type="Pfam" id="PF05849">
    <property type="entry name" value="L-fibroin"/>
    <property type="match status" value="1"/>
</dbReference>